<evidence type="ECO:0000313" key="1">
    <source>
        <dbReference type="EMBL" id="KAJ2971386.1"/>
    </source>
</evidence>
<gene>
    <name evidence="1" type="ORF">NUW54_g12516</name>
</gene>
<reference evidence="1" key="1">
    <citation type="submission" date="2022-08" db="EMBL/GenBank/DDBJ databases">
        <title>Genome Sequence of Pycnoporus sanguineus.</title>
        <authorList>
            <person name="Buettner E."/>
        </authorList>
    </citation>
    <scope>NUCLEOTIDE SEQUENCE</scope>
    <source>
        <strain evidence="1">CG-C14</strain>
    </source>
</reference>
<dbReference type="Proteomes" id="UP001144978">
    <property type="component" value="Unassembled WGS sequence"/>
</dbReference>
<organism evidence="1 2">
    <name type="scientific">Trametes sanguinea</name>
    <dbReference type="NCBI Taxonomy" id="158606"/>
    <lineage>
        <taxon>Eukaryota</taxon>
        <taxon>Fungi</taxon>
        <taxon>Dikarya</taxon>
        <taxon>Basidiomycota</taxon>
        <taxon>Agaricomycotina</taxon>
        <taxon>Agaricomycetes</taxon>
        <taxon>Polyporales</taxon>
        <taxon>Polyporaceae</taxon>
        <taxon>Trametes</taxon>
    </lineage>
</organism>
<proteinExistence type="predicted"/>
<dbReference type="EMBL" id="JANSHE010005362">
    <property type="protein sequence ID" value="KAJ2971386.1"/>
    <property type="molecule type" value="Genomic_DNA"/>
</dbReference>
<name>A0ACC1MXR1_9APHY</name>
<accession>A0ACC1MXR1</accession>
<protein>
    <submittedName>
        <fullName evidence="1">Uncharacterized protein</fullName>
    </submittedName>
</protein>
<comment type="caution">
    <text evidence="1">The sequence shown here is derived from an EMBL/GenBank/DDBJ whole genome shotgun (WGS) entry which is preliminary data.</text>
</comment>
<evidence type="ECO:0000313" key="2">
    <source>
        <dbReference type="Proteomes" id="UP001144978"/>
    </source>
</evidence>
<sequence>MGLPVAPGAREGHDQRSKPALRQVQPEPPVRALVRQQAAHVLAQVGVVARVGFSDLSSRIVVVRVDVSTAGRGSRSCARRGVYVRYVVCDTSVSLFCVLQKMTMGPDDVLSQPSASFPHFSGTHLPLAEYACPKAYTDALSLGLSRYPFPPSSLSISSRACPSCTPYVCLQYATHASLRPRSLLSRQPNADLRSQTVAALHIPIVQPSEILNVRRRRNRWPARRGRSLREYGRALTYCVPGGD</sequence>
<keyword evidence="2" id="KW-1185">Reference proteome</keyword>